<dbReference type="PhylomeDB" id="Q966A6"/>
<keyword evidence="7" id="KW-1185">Reference proteome</keyword>
<protein>
    <submittedName>
        <fullName evidence="6">IBR domain-containing protein</fullName>
    </submittedName>
</protein>
<evidence type="ECO:0007829" key="9">
    <source>
        <dbReference type="PeptideAtlas" id="Q966A6"/>
    </source>
</evidence>
<evidence type="ECO:0000313" key="6">
    <source>
        <dbReference type="EMBL" id="CCD63022.1"/>
    </source>
</evidence>
<evidence type="ECO:0000256" key="1">
    <source>
        <dbReference type="ARBA" id="ARBA00022723"/>
    </source>
</evidence>
<reference evidence="6 7" key="1">
    <citation type="journal article" date="1998" name="Science">
        <title>Genome sequence of the nematode C. elegans: a platform for investigating biology.</title>
        <authorList>
            <consortium name="The C. elegans sequencing consortium"/>
            <person name="Sulson J.E."/>
            <person name="Waterston R."/>
        </authorList>
    </citation>
    <scope>NUCLEOTIDE SEQUENCE [LARGE SCALE GENOMIC DNA]</scope>
    <source>
        <strain evidence="6 7">Bristol N2</strain>
    </source>
</reference>
<dbReference type="HOGENOM" id="CLU_015568_0_0_1"/>
<dbReference type="PeptideAtlas" id="Q966A6"/>
<dbReference type="EMBL" id="BX284605">
    <property type="protein sequence ID" value="CCD63022.1"/>
    <property type="molecule type" value="Genomic_DNA"/>
</dbReference>
<accession>Q966A6</accession>
<dbReference type="AGR" id="WB:WBGene00021977"/>
<dbReference type="OrthoDB" id="5787359at2759"/>
<dbReference type="FunCoup" id="Q966A6">
    <property type="interactions" value="284"/>
</dbReference>
<organism evidence="6 7">
    <name type="scientific">Caenorhabditis elegans</name>
    <dbReference type="NCBI Taxonomy" id="6239"/>
    <lineage>
        <taxon>Eukaryota</taxon>
        <taxon>Metazoa</taxon>
        <taxon>Ecdysozoa</taxon>
        <taxon>Nematoda</taxon>
        <taxon>Chromadorea</taxon>
        <taxon>Rhabditida</taxon>
        <taxon>Rhabditina</taxon>
        <taxon>Rhabditomorpha</taxon>
        <taxon>Rhabditoidea</taxon>
        <taxon>Rhabditidae</taxon>
        <taxon>Peloderinae</taxon>
        <taxon>Caenorhabditis</taxon>
    </lineage>
</organism>
<dbReference type="RefSeq" id="NP_504360.1">
    <property type="nucleotide sequence ID" value="NM_071959.5"/>
</dbReference>
<keyword evidence="4" id="KW-0862">Zinc</keyword>
<evidence type="ECO:0000259" key="5">
    <source>
        <dbReference type="Pfam" id="PF01485"/>
    </source>
</evidence>
<evidence type="ECO:0000313" key="7">
    <source>
        <dbReference type="Proteomes" id="UP000001940"/>
    </source>
</evidence>
<dbReference type="Proteomes" id="UP000001940">
    <property type="component" value="Chromosome V"/>
</dbReference>
<dbReference type="PANTHER" id="PTHR31063">
    <property type="entry name" value="PROTEIN CBG08668"/>
    <property type="match status" value="1"/>
</dbReference>
<keyword evidence="2" id="KW-0863">Zinc-finger</keyword>
<keyword evidence="9" id="KW-1267">Proteomics identification</keyword>
<dbReference type="KEGG" id="cel:CELE_Y58A7A.3"/>
<name>Q966A6_CAEEL</name>
<sequence length="883" mass="102277">MSDYAESYVSDCEVDPEELKNQSLFDKPRGVPRWLGKPHNSVKERLHNSVKDRTFIQKTVSSSEPLSRNAMDRIEASLTDNLNLDVVYSLNKKNRWQDAKTTFLLAGAPENVNAEVVEKNGLAQFGFIYPEKSTFAVHSRVLNKENKQGEFEIRSAITSSARGQDYSNFLPNTREFSKKANAKVMTLRSEEVDEDSKRQPTVSYNIYKTHRSQDVVGKEMFKAKVVSKSRRHRQNKKVDMENYDDLDEEFEDDEDEVVDSHRPTGVFDLAAFKVRTQSKQAHPKNRKDSELSYDMVDYDELETGSEYSQQFNVQEYLNQEGYTFIQADVTFVKLTEPFEDQINQLRLEGDLRVKDLQKNQYLIDISKRCQPNGTTQDGETTAVIVLTHLKHKTYNMIFNSTIGADPIRRNGENLRKIVSSAPTVLEVITKISGDVAEDKQLISRIKTSEKFYGRPSTSVDWNDLSLQRATCPNQYDNATWANSEELSVVGGKLEWDDLVAMVKKENNLVTCYSSDDFCGFCNRKKKSFELFLIKSSSETKIKCTECLRNEFYREFIARRLPIDLQTETADEMEYLPIFIPLTLLNLYIRTVAETIYKDLGATGDFEKCPSCKSTIFFEEPGNENKTQNRSCPCGYSWCRDCKGVPHWPMNCENYAEWEKKWHLRYAMMNAQGTGTVTLLQFTCHCKTVYYCLLPTKRVNCPGCRESVNLETMNTMYRQFYYSYPPRYRKWEKQYHEENKDTDRHPYQPLAKVCWEIDKIPAIKASVIETCGAARDVRFDLKFRNRVIKQEQVLIKKSILTSEVLENILGTIPYLVENVTAWMHMSNHQDKNLKSILESMIADRKDLVYYLESENEIEIEKCVKILRAKIDSVVSIVEKNMKNC</sequence>
<dbReference type="InterPro" id="IPR002867">
    <property type="entry name" value="IBR_dom"/>
</dbReference>
<evidence type="ECO:0000256" key="2">
    <source>
        <dbReference type="ARBA" id="ARBA00022771"/>
    </source>
</evidence>
<proteinExistence type="evidence at protein level"/>
<keyword evidence="1" id="KW-0479">Metal-binding</keyword>
<keyword evidence="3" id="KW-0833">Ubl conjugation pathway</keyword>
<dbReference type="Bgee" id="WBGene00021977">
    <property type="expression patterns" value="Expressed in pharyngeal muscle cell (C elegans) and 3 other cell types or tissues"/>
</dbReference>
<dbReference type="SUPFAM" id="SSF57850">
    <property type="entry name" value="RING/U-box"/>
    <property type="match status" value="1"/>
</dbReference>
<dbReference type="PaxDb" id="6239-Y58A7A.3"/>
<dbReference type="eggNOG" id="ENOG502TMH8">
    <property type="taxonomic scope" value="Eukaryota"/>
</dbReference>
<dbReference type="Pfam" id="PF01485">
    <property type="entry name" value="IBR"/>
    <property type="match status" value="1"/>
</dbReference>
<dbReference type="InParanoid" id="Q966A6"/>
<dbReference type="WormBase" id="Y58A7A.3">
    <property type="protein sequence ID" value="CE26196"/>
    <property type="gene ID" value="WBGene00021977"/>
</dbReference>
<dbReference type="PANTHER" id="PTHR31063:SF1">
    <property type="entry name" value="IBR DOMAIN-CONTAINING PROTEIN"/>
    <property type="match status" value="1"/>
</dbReference>
<dbReference type="STRING" id="6239.Y58A7A.3.1"/>
<evidence type="ECO:0000256" key="4">
    <source>
        <dbReference type="ARBA" id="ARBA00022833"/>
    </source>
</evidence>
<gene>
    <name evidence="6" type="ORF">CELE_Y58A7A.3</name>
    <name evidence="6 8" type="ORF">Y58A7A.3</name>
</gene>
<evidence type="ECO:0000313" key="8">
    <source>
        <dbReference type="WormBase" id="Y58A7A.3"/>
    </source>
</evidence>
<dbReference type="GO" id="GO:0008270">
    <property type="term" value="F:zinc ion binding"/>
    <property type="evidence" value="ECO:0007669"/>
    <property type="project" value="UniProtKB-KW"/>
</dbReference>
<feature type="domain" description="IBR" evidence="5">
    <location>
        <begin position="601"/>
        <end position="651"/>
    </location>
</feature>
<dbReference type="CDD" id="cd20335">
    <property type="entry name" value="BRcat_RBR"/>
    <property type="match status" value="1"/>
</dbReference>
<dbReference type="AlphaFoldDB" id="Q966A6"/>
<dbReference type="CTD" id="178896"/>
<dbReference type="UCSC" id="Y58A7A.3">
    <property type="organism name" value="c. elegans"/>
</dbReference>
<dbReference type="GeneID" id="178896"/>
<evidence type="ECO:0000256" key="3">
    <source>
        <dbReference type="ARBA" id="ARBA00022786"/>
    </source>
</evidence>